<evidence type="ECO:0000313" key="3">
    <source>
        <dbReference type="Proteomes" id="UP000664344"/>
    </source>
</evidence>
<keyword evidence="3" id="KW-1185">Reference proteome</keyword>
<evidence type="ECO:0000259" key="1">
    <source>
        <dbReference type="Pfam" id="PF09983"/>
    </source>
</evidence>
<accession>A0ABS3BIM1</accession>
<dbReference type="InterPro" id="IPR024534">
    <property type="entry name" value="JetD_C"/>
</dbReference>
<gene>
    <name evidence="2" type="ORF">JYP53_09200</name>
</gene>
<protein>
    <recommendedName>
        <fullName evidence="1">Wadjet protein JetD C-terminal domain-containing protein</fullName>
    </recommendedName>
</protein>
<evidence type="ECO:0000313" key="2">
    <source>
        <dbReference type="EMBL" id="MBN7770075.1"/>
    </source>
</evidence>
<proteinExistence type="predicted"/>
<sequence length="260" mass="29470">MNDYLEKILKGQAINYEAFLKKLPEPFRRQSRALFATKRVSPNRWRVTVLDQQAFEALQQQMVVPLSRAEAASQGDSHRHTTGVSFLLVYHKALSDSRPDVVVNTGQSVAAAFQPAPRVLVVENETNFYHYQRMLAYASDCLGKPLTLSDCDVVFGSGNRITRRADVEWLAGYDEVLCAFDYDAGGLQMFRTVQATLGRKAQYLQPSDWRPWLACFRKSPETTERFTRAVLLAEDLGFGPLAQAFRSTGKFMEQEMILND</sequence>
<name>A0ABS3BIM1_9GAMM</name>
<dbReference type="Proteomes" id="UP000664344">
    <property type="component" value="Unassembled WGS sequence"/>
</dbReference>
<feature type="domain" description="Wadjet protein JetD C-terminal" evidence="1">
    <location>
        <begin position="107"/>
        <end position="257"/>
    </location>
</feature>
<organism evidence="2 3">
    <name type="scientific">Marinobacter daepoensis</name>
    <dbReference type="NCBI Taxonomy" id="262077"/>
    <lineage>
        <taxon>Bacteria</taxon>
        <taxon>Pseudomonadati</taxon>
        <taxon>Pseudomonadota</taxon>
        <taxon>Gammaproteobacteria</taxon>
        <taxon>Pseudomonadales</taxon>
        <taxon>Marinobacteraceae</taxon>
        <taxon>Marinobacter</taxon>
    </lineage>
</organism>
<comment type="caution">
    <text evidence="2">The sequence shown here is derived from an EMBL/GenBank/DDBJ whole genome shotgun (WGS) entry which is preliminary data.</text>
</comment>
<dbReference type="EMBL" id="JAFKDB010000014">
    <property type="protein sequence ID" value="MBN7770075.1"/>
    <property type="molecule type" value="Genomic_DNA"/>
</dbReference>
<reference evidence="2 3" key="1">
    <citation type="submission" date="2021-02" db="EMBL/GenBank/DDBJ databases">
        <title>PHA producing bacteria isolated from coastal sediment in Guangdong, Shenzhen.</title>
        <authorList>
            <person name="Zheng W."/>
            <person name="Yu S."/>
            <person name="Huang Y."/>
        </authorList>
    </citation>
    <scope>NUCLEOTIDE SEQUENCE [LARGE SCALE GENOMIC DNA]</scope>
    <source>
        <strain evidence="2 3">TN21-5</strain>
    </source>
</reference>
<dbReference type="Pfam" id="PF09983">
    <property type="entry name" value="JetD_C"/>
    <property type="match status" value="1"/>
</dbReference>